<accession>A0A367JMU5</accession>
<protein>
    <submittedName>
        <fullName evidence="1">Uncharacterized protein</fullName>
    </submittedName>
</protein>
<comment type="caution">
    <text evidence="1">The sequence shown here is derived from an EMBL/GenBank/DDBJ whole genome shotgun (WGS) entry which is preliminary data.</text>
</comment>
<gene>
    <name evidence="1" type="ORF">CU097_010762</name>
</gene>
<organism evidence="1 2">
    <name type="scientific">Rhizopus azygosporus</name>
    <name type="common">Rhizopus microsporus var. azygosporus</name>
    <dbReference type="NCBI Taxonomy" id="86630"/>
    <lineage>
        <taxon>Eukaryota</taxon>
        <taxon>Fungi</taxon>
        <taxon>Fungi incertae sedis</taxon>
        <taxon>Mucoromycota</taxon>
        <taxon>Mucoromycotina</taxon>
        <taxon>Mucoromycetes</taxon>
        <taxon>Mucorales</taxon>
        <taxon>Mucorineae</taxon>
        <taxon>Rhizopodaceae</taxon>
        <taxon>Rhizopus</taxon>
    </lineage>
</organism>
<name>A0A367JMU5_RHIAZ</name>
<sequence>MVATLSCKGVPYMTFSHWFDTVDLPQIAADAFQRTIVVQKFLIADGPVSVHNKDGNEAICWTEEVDNPYRTQIFTSLQQWRTHQLIFEPGARDPEKVDVVMTELESNLAR</sequence>
<dbReference type="Proteomes" id="UP000252139">
    <property type="component" value="Unassembled WGS sequence"/>
</dbReference>
<proteinExistence type="predicted"/>
<reference evidence="1 2" key="1">
    <citation type="journal article" date="2018" name="G3 (Bethesda)">
        <title>Phylogenetic and Phylogenomic Definition of Rhizopus Species.</title>
        <authorList>
            <person name="Gryganskyi A.P."/>
            <person name="Golan J."/>
            <person name="Dolatabadi S."/>
            <person name="Mondo S."/>
            <person name="Robb S."/>
            <person name="Idnurm A."/>
            <person name="Muszewska A."/>
            <person name="Steczkiewicz K."/>
            <person name="Masonjones S."/>
            <person name="Liao H.L."/>
            <person name="Gajdeczka M.T."/>
            <person name="Anike F."/>
            <person name="Vuek A."/>
            <person name="Anishchenko I.M."/>
            <person name="Voigt K."/>
            <person name="de Hoog G.S."/>
            <person name="Smith M.E."/>
            <person name="Heitman J."/>
            <person name="Vilgalys R."/>
            <person name="Stajich J.E."/>
        </authorList>
    </citation>
    <scope>NUCLEOTIDE SEQUENCE [LARGE SCALE GENOMIC DNA]</scope>
    <source>
        <strain evidence="1 2">CBS 357.93</strain>
    </source>
</reference>
<evidence type="ECO:0000313" key="2">
    <source>
        <dbReference type="Proteomes" id="UP000252139"/>
    </source>
</evidence>
<dbReference type="AlphaFoldDB" id="A0A367JMU5"/>
<keyword evidence="2" id="KW-1185">Reference proteome</keyword>
<dbReference type="EMBL" id="PJQL01001007">
    <property type="protein sequence ID" value="RCH91189.1"/>
    <property type="molecule type" value="Genomic_DNA"/>
</dbReference>
<evidence type="ECO:0000313" key="1">
    <source>
        <dbReference type="EMBL" id="RCH91189.1"/>
    </source>
</evidence>